<keyword evidence="9" id="KW-1185">Reference proteome</keyword>
<evidence type="ECO:0000256" key="5">
    <source>
        <dbReference type="ARBA" id="ARBA00049233"/>
    </source>
</evidence>
<dbReference type="InterPro" id="IPR055170">
    <property type="entry name" value="GFO_IDH_MocA-like_dom"/>
</dbReference>
<evidence type="ECO:0000313" key="8">
    <source>
        <dbReference type="EMBL" id="KAH7127311.1"/>
    </source>
</evidence>
<dbReference type="InterPro" id="IPR036291">
    <property type="entry name" value="NAD(P)-bd_dom_sf"/>
</dbReference>
<proteinExistence type="inferred from homology"/>
<feature type="domain" description="Gfo/Idh/MocA-like oxidoreductase N-terminal" evidence="6">
    <location>
        <begin position="31"/>
        <end position="134"/>
    </location>
</feature>
<accession>A0A9P9DY36</accession>
<dbReference type="GO" id="GO:0000166">
    <property type="term" value="F:nucleotide binding"/>
    <property type="evidence" value="ECO:0007669"/>
    <property type="project" value="InterPro"/>
</dbReference>
<dbReference type="AlphaFoldDB" id="A0A9P9DY36"/>
<evidence type="ECO:0000256" key="2">
    <source>
        <dbReference type="ARBA" id="ARBA00023002"/>
    </source>
</evidence>
<evidence type="ECO:0000259" key="7">
    <source>
        <dbReference type="Pfam" id="PF22725"/>
    </source>
</evidence>
<dbReference type="OrthoDB" id="2129491at2759"/>
<dbReference type="EC" id="1.1.1.179" evidence="3"/>
<gene>
    <name evidence="8" type="ORF">EDB81DRAFT_662964</name>
</gene>
<comment type="catalytic activity">
    <reaction evidence="5">
        <text>D-xylose + NADP(+) = D-xylono-1,5-lactone + NADPH + H(+)</text>
        <dbReference type="Rhea" id="RHEA:22000"/>
        <dbReference type="ChEBI" id="CHEBI:15378"/>
        <dbReference type="ChEBI" id="CHEBI:15867"/>
        <dbReference type="ChEBI" id="CHEBI:53455"/>
        <dbReference type="ChEBI" id="CHEBI:57783"/>
        <dbReference type="ChEBI" id="CHEBI:58349"/>
        <dbReference type="EC" id="1.1.1.179"/>
    </reaction>
</comment>
<protein>
    <recommendedName>
        <fullName evidence="3">D-xylose 1-dehydrogenase (NADP(+), D-xylono-1,5-lactone-forming)</fullName>
        <ecNumber evidence="3">1.1.1.179</ecNumber>
    </recommendedName>
    <alternativeName>
        <fullName evidence="4">D-xylose-NADP dehydrogenase</fullName>
    </alternativeName>
</protein>
<dbReference type="InterPro" id="IPR000683">
    <property type="entry name" value="Gfo/Idh/MocA-like_OxRdtase_N"/>
</dbReference>
<dbReference type="Gene3D" id="3.40.50.720">
    <property type="entry name" value="NAD(P)-binding Rossmann-like Domain"/>
    <property type="match status" value="1"/>
</dbReference>
<evidence type="ECO:0000256" key="1">
    <source>
        <dbReference type="ARBA" id="ARBA00010928"/>
    </source>
</evidence>
<dbReference type="EMBL" id="JAGMUV010000019">
    <property type="protein sequence ID" value="KAH7127311.1"/>
    <property type="molecule type" value="Genomic_DNA"/>
</dbReference>
<evidence type="ECO:0000313" key="9">
    <source>
        <dbReference type="Proteomes" id="UP000738349"/>
    </source>
</evidence>
<comment type="caution">
    <text evidence="8">The sequence shown here is derived from an EMBL/GenBank/DDBJ whole genome shotgun (WGS) entry which is preliminary data.</text>
</comment>
<dbReference type="Proteomes" id="UP000738349">
    <property type="component" value="Unassembled WGS sequence"/>
</dbReference>
<dbReference type="Pfam" id="PF01408">
    <property type="entry name" value="GFO_IDH_MocA"/>
    <property type="match status" value="1"/>
</dbReference>
<name>A0A9P9DY36_9HYPO</name>
<comment type="similarity">
    <text evidence="1">Belongs to the Gfo/Idh/MocA family.</text>
</comment>
<dbReference type="GO" id="GO:0047837">
    <property type="term" value="F:D-xylose 1-dehydrogenase (NADP+) activity"/>
    <property type="evidence" value="ECO:0007669"/>
    <property type="project" value="UniProtKB-EC"/>
</dbReference>
<dbReference type="Gene3D" id="3.30.360.10">
    <property type="entry name" value="Dihydrodipicolinate Reductase, domain 2"/>
    <property type="match status" value="1"/>
</dbReference>
<dbReference type="InterPro" id="IPR050984">
    <property type="entry name" value="Gfo/Idh/MocA_domain"/>
</dbReference>
<dbReference type="PANTHER" id="PTHR22604:SF115">
    <property type="entry name" value="DIHYDRODIOL DEHYDROGENASE, PUTATIVE (AFU_ORTHOLOGUE AFUA_1G07520)-RELATED"/>
    <property type="match status" value="1"/>
</dbReference>
<evidence type="ECO:0000259" key="6">
    <source>
        <dbReference type="Pfam" id="PF01408"/>
    </source>
</evidence>
<dbReference type="Pfam" id="PF22725">
    <property type="entry name" value="GFO_IDH_MocA_C3"/>
    <property type="match status" value="1"/>
</dbReference>
<organism evidence="8 9">
    <name type="scientific">Dactylonectria macrodidyma</name>
    <dbReference type="NCBI Taxonomy" id="307937"/>
    <lineage>
        <taxon>Eukaryota</taxon>
        <taxon>Fungi</taxon>
        <taxon>Dikarya</taxon>
        <taxon>Ascomycota</taxon>
        <taxon>Pezizomycotina</taxon>
        <taxon>Sordariomycetes</taxon>
        <taxon>Hypocreomycetidae</taxon>
        <taxon>Hypocreales</taxon>
        <taxon>Nectriaceae</taxon>
        <taxon>Dactylonectria</taxon>
    </lineage>
</organism>
<dbReference type="SUPFAM" id="SSF55347">
    <property type="entry name" value="Glyceraldehyde-3-phosphate dehydrogenase-like, C-terminal domain"/>
    <property type="match status" value="1"/>
</dbReference>
<keyword evidence="2" id="KW-0560">Oxidoreductase</keyword>
<sequence>MTSPFSLRWGIMATGSVAEAFSQDLLTDPGSRGVSDVQHRIAAVASRHVENAHAFATRINAGYDVAVYGSYSELVSNPDVDIVYIATPHSHHFQNAMLALSAGKHVLCEKAFTVTAEQARRLVDLARTKNLFLMEAVWTRFMPISQKIRDIVTRGEIGDVSRVTADLSFNKFSNESGQLIVPDSHRMVNLDLAGGTLLNYGLYSLTWVFQILFHLQPEPTKEKPTVLSAMNKYHTGVDESIAIICHFPNHGTLGIATSSLRVATDAEAAGHAYGILIQGSKGEISVAHPAYQPKSFRIVRTGAADDVDIVECSIPKDSLRGGLGHGFFWEADEVARCIRDGKTESEIMPLNETLAVMETMEQVLKQGNLAYPEHITNHDYDANNDMNTGK</sequence>
<reference evidence="8" key="1">
    <citation type="journal article" date="2021" name="Nat. Commun.">
        <title>Genetic determinants of endophytism in the Arabidopsis root mycobiome.</title>
        <authorList>
            <person name="Mesny F."/>
            <person name="Miyauchi S."/>
            <person name="Thiergart T."/>
            <person name="Pickel B."/>
            <person name="Atanasova L."/>
            <person name="Karlsson M."/>
            <person name="Huettel B."/>
            <person name="Barry K.W."/>
            <person name="Haridas S."/>
            <person name="Chen C."/>
            <person name="Bauer D."/>
            <person name="Andreopoulos W."/>
            <person name="Pangilinan J."/>
            <person name="LaButti K."/>
            <person name="Riley R."/>
            <person name="Lipzen A."/>
            <person name="Clum A."/>
            <person name="Drula E."/>
            <person name="Henrissat B."/>
            <person name="Kohler A."/>
            <person name="Grigoriev I.V."/>
            <person name="Martin F.M."/>
            <person name="Hacquard S."/>
        </authorList>
    </citation>
    <scope>NUCLEOTIDE SEQUENCE</scope>
    <source>
        <strain evidence="8">MPI-CAGE-AT-0147</strain>
    </source>
</reference>
<feature type="domain" description="GFO/IDH/MocA-like oxidoreductase" evidence="7">
    <location>
        <begin position="146"/>
        <end position="284"/>
    </location>
</feature>
<evidence type="ECO:0000256" key="3">
    <source>
        <dbReference type="ARBA" id="ARBA00038984"/>
    </source>
</evidence>
<evidence type="ECO:0000256" key="4">
    <source>
        <dbReference type="ARBA" id="ARBA00042988"/>
    </source>
</evidence>
<dbReference type="PANTHER" id="PTHR22604">
    <property type="entry name" value="OXIDOREDUCTASES"/>
    <property type="match status" value="1"/>
</dbReference>
<dbReference type="SUPFAM" id="SSF51735">
    <property type="entry name" value="NAD(P)-binding Rossmann-fold domains"/>
    <property type="match status" value="1"/>
</dbReference>